<keyword evidence="4 7" id="KW-0812">Transmembrane</keyword>
<dbReference type="NCBIfam" id="TIGR03025">
    <property type="entry name" value="EPS_sugtrans"/>
    <property type="match status" value="1"/>
</dbReference>
<dbReference type="InterPro" id="IPR017475">
    <property type="entry name" value="EPS_sugar_tfrase"/>
</dbReference>
<feature type="transmembrane region" description="Helical" evidence="7">
    <location>
        <begin position="116"/>
        <end position="138"/>
    </location>
</feature>
<gene>
    <name evidence="9" type="ORF">GLV81_10040</name>
</gene>
<dbReference type="InterPro" id="IPR003362">
    <property type="entry name" value="Bact_transf"/>
</dbReference>
<evidence type="ECO:0000256" key="3">
    <source>
        <dbReference type="ARBA" id="ARBA00022679"/>
    </source>
</evidence>
<evidence type="ECO:0000256" key="4">
    <source>
        <dbReference type="ARBA" id="ARBA00022692"/>
    </source>
</evidence>
<keyword evidence="10" id="KW-1185">Reference proteome</keyword>
<dbReference type="Gene3D" id="3.40.50.720">
    <property type="entry name" value="NAD(P)-binding Rossmann-like Domain"/>
    <property type="match status" value="1"/>
</dbReference>
<keyword evidence="5 7" id="KW-1133">Transmembrane helix</keyword>
<comment type="similarity">
    <text evidence="2">Belongs to the bacterial sugar transferase family.</text>
</comment>
<evidence type="ECO:0000256" key="1">
    <source>
        <dbReference type="ARBA" id="ARBA00004141"/>
    </source>
</evidence>
<feature type="transmembrane region" description="Helical" evidence="7">
    <location>
        <begin position="9"/>
        <end position="30"/>
    </location>
</feature>
<proteinExistence type="inferred from homology"/>
<dbReference type="KEGG" id="fls:GLV81_10040"/>
<feature type="domain" description="Bacterial sugar transferase" evidence="8">
    <location>
        <begin position="286"/>
        <end position="468"/>
    </location>
</feature>
<reference evidence="9 10" key="1">
    <citation type="submission" date="2019-11" db="EMBL/GenBank/DDBJ databases">
        <authorList>
            <person name="Im W.T."/>
        </authorList>
    </citation>
    <scope>NUCLEOTIDE SEQUENCE [LARGE SCALE GENOMIC DNA]</scope>
    <source>
        <strain evidence="9 10">SB-02</strain>
    </source>
</reference>
<name>A0A6I6GT99_9BACT</name>
<keyword evidence="6 7" id="KW-0472">Membrane</keyword>
<dbReference type="Pfam" id="PF02397">
    <property type="entry name" value="Bac_transf"/>
    <property type="match status" value="1"/>
</dbReference>
<dbReference type="AlphaFoldDB" id="A0A6I6GT99"/>
<comment type="subcellular location">
    <subcellularLocation>
        <location evidence="1">Membrane</location>
        <topology evidence="1">Multi-pass membrane protein</topology>
    </subcellularLocation>
</comment>
<dbReference type="RefSeq" id="WP_157478745.1">
    <property type="nucleotide sequence ID" value="NZ_CP046566.1"/>
</dbReference>
<evidence type="ECO:0000256" key="5">
    <source>
        <dbReference type="ARBA" id="ARBA00022989"/>
    </source>
</evidence>
<protein>
    <submittedName>
        <fullName evidence="9">Exopolysaccharide biosynthesis polyprenyl glycosylphosphotransferase</fullName>
    </submittedName>
</protein>
<evidence type="ECO:0000256" key="2">
    <source>
        <dbReference type="ARBA" id="ARBA00006464"/>
    </source>
</evidence>
<evidence type="ECO:0000256" key="7">
    <source>
        <dbReference type="SAM" id="Phobius"/>
    </source>
</evidence>
<feature type="transmembrane region" description="Helical" evidence="7">
    <location>
        <begin position="50"/>
        <end position="72"/>
    </location>
</feature>
<feature type="transmembrane region" description="Helical" evidence="7">
    <location>
        <begin position="84"/>
        <end position="104"/>
    </location>
</feature>
<feature type="transmembrane region" description="Helical" evidence="7">
    <location>
        <begin position="288"/>
        <end position="310"/>
    </location>
</feature>
<dbReference type="PANTHER" id="PTHR30576:SF0">
    <property type="entry name" value="UNDECAPRENYL-PHOSPHATE N-ACETYLGALACTOSAMINYL 1-PHOSPHATE TRANSFERASE-RELATED"/>
    <property type="match status" value="1"/>
</dbReference>
<organism evidence="9 10">
    <name type="scientific">Phnomibacter ginsenosidimutans</name>
    <dbReference type="NCBI Taxonomy" id="2676868"/>
    <lineage>
        <taxon>Bacteria</taxon>
        <taxon>Pseudomonadati</taxon>
        <taxon>Bacteroidota</taxon>
        <taxon>Chitinophagia</taxon>
        <taxon>Chitinophagales</taxon>
        <taxon>Chitinophagaceae</taxon>
        <taxon>Phnomibacter</taxon>
    </lineage>
</organism>
<dbReference type="GO" id="GO:0016020">
    <property type="term" value="C:membrane"/>
    <property type="evidence" value="ECO:0007669"/>
    <property type="project" value="UniProtKB-SubCell"/>
</dbReference>
<evidence type="ECO:0000313" key="9">
    <source>
        <dbReference type="EMBL" id="QGW28389.1"/>
    </source>
</evidence>
<sequence length="473" mass="54201">MLAHKSISVAWYVLSDWLCSLLAWVAFYIIRRFYLFHRLDVEGLANESTFWLGMAFIPVGWLLLFGATGSYQKTLYERSRLNELTNTAMLSIVGVLMIFFGFLIDDIRNPFDLSYYYKGFAGLLLLQFVFVFAGRALLLTKVKQEIRSGKAGFHVLLVGTDEQVRKHHSYLQPLEKTIGWKLRGYLLPEGHKPLSNFSPALLGHIDELEQIIDQYQIEKIILAFGKIDSSLTKSLLDKLAGKDVEVYIIPQVIDILTGMAKTSNLSSGPFVSIHTGLIADWQQNIKRILDVTIALLASIGLSPLLLFVALRVKLSSPGPVIYKQERMGYKGKPFFIYKFRSMYADAEANGPALSYDFDPRITRWGRIMRKWRLDELPQLWNILKGEMSLVGPRPERRFYAEQITAREPAYKYITRVKPGLTSWGMVQFGYATSVDDMVERMKYDLIYLENISLLLDFKIMIHTFRIILTGKGK</sequence>
<evidence type="ECO:0000259" key="8">
    <source>
        <dbReference type="Pfam" id="PF02397"/>
    </source>
</evidence>
<evidence type="ECO:0000256" key="6">
    <source>
        <dbReference type="ARBA" id="ARBA00023136"/>
    </source>
</evidence>
<keyword evidence="3 9" id="KW-0808">Transferase</keyword>
<accession>A0A6I6GT99</accession>
<evidence type="ECO:0000313" key="10">
    <source>
        <dbReference type="Proteomes" id="UP000426027"/>
    </source>
</evidence>
<dbReference type="Proteomes" id="UP000426027">
    <property type="component" value="Chromosome"/>
</dbReference>
<dbReference type="PANTHER" id="PTHR30576">
    <property type="entry name" value="COLANIC BIOSYNTHESIS UDP-GLUCOSE LIPID CARRIER TRANSFERASE"/>
    <property type="match status" value="1"/>
</dbReference>
<dbReference type="EMBL" id="CP046566">
    <property type="protein sequence ID" value="QGW28389.1"/>
    <property type="molecule type" value="Genomic_DNA"/>
</dbReference>
<dbReference type="GO" id="GO:0016780">
    <property type="term" value="F:phosphotransferase activity, for other substituted phosphate groups"/>
    <property type="evidence" value="ECO:0007669"/>
    <property type="project" value="TreeGrafter"/>
</dbReference>